<evidence type="ECO:0000256" key="1">
    <source>
        <dbReference type="ARBA" id="ARBA00004141"/>
    </source>
</evidence>
<keyword evidence="3 5" id="KW-1133">Transmembrane helix</keyword>
<dbReference type="InterPro" id="IPR002797">
    <property type="entry name" value="Polysacc_synth"/>
</dbReference>
<feature type="transmembrane region" description="Helical" evidence="5">
    <location>
        <begin position="161"/>
        <end position="179"/>
    </location>
</feature>
<feature type="transmembrane region" description="Helical" evidence="5">
    <location>
        <begin position="104"/>
        <end position="126"/>
    </location>
</feature>
<feature type="transmembrane region" description="Helical" evidence="5">
    <location>
        <begin position="225"/>
        <end position="244"/>
    </location>
</feature>
<reference evidence="7" key="1">
    <citation type="submission" date="2016-11" db="EMBL/GenBank/DDBJ databases">
        <authorList>
            <person name="Varghese N."/>
            <person name="Submissions S."/>
        </authorList>
    </citation>
    <scope>NUCLEOTIDE SEQUENCE [LARGE SCALE GENOMIC DNA]</scope>
    <source>
        <strain evidence="7">313</strain>
    </source>
</reference>
<feature type="transmembrane region" description="Helical" evidence="5">
    <location>
        <begin position="372"/>
        <end position="391"/>
    </location>
</feature>
<accession>A0A1N6HD71</accession>
<keyword evidence="7" id="KW-1185">Reference proteome</keyword>
<evidence type="ECO:0000256" key="3">
    <source>
        <dbReference type="ARBA" id="ARBA00022989"/>
    </source>
</evidence>
<gene>
    <name evidence="6" type="ORF">SAMN05878443_1790</name>
</gene>
<evidence type="ECO:0000256" key="4">
    <source>
        <dbReference type="ARBA" id="ARBA00023136"/>
    </source>
</evidence>
<feature type="transmembrane region" description="Helical" evidence="5">
    <location>
        <begin position="338"/>
        <end position="360"/>
    </location>
</feature>
<dbReference type="STRING" id="28230.SAMN05878443_1790"/>
<feature type="transmembrane region" description="Helical" evidence="5">
    <location>
        <begin position="132"/>
        <end position="154"/>
    </location>
</feature>
<dbReference type="AlphaFoldDB" id="A0A1N6HD71"/>
<feature type="transmembrane region" description="Helical" evidence="5">
    <location>
        <begin position="38"/>
        <end position="60"/>
    </location>
</feature>
<dbReference type="PANTHER" id="PTHR43424">
    <property type="entry name" value="LOCUS PUTATIVE PROTEIN 1-RELATED"/>
    <property type="match status" value="1"/>
</dbReference>
<dbReference type="EMBL" id="FSRN01000001">
    <property type="protein sequence ID" value="SIO17788.1"/>
    <property type="molecule type" value="Genomic_DNA"/>
</dbReference>
<dbReference type="eggNOG" id="COG2244">
    <property type="taxonomic scope" value="Bacteria"/>
</dbReference>
<protein>
    <submittedName>
        <fullName evidence="6">Membrane protein involved in the export of O-antigen and teichoic acid</fullName>
    </submittedName>
</protein>
<organism evidence="6 7">
    <name type="scientific">Carnobacterium alterfunditum</name>
    <dbReference type="NCBI Taxonomy" id="28230"/>
    <lineage>
        <taxon>Bacteria</taxon>
        <taxon>Bacillati</taxon>
        <taxon>Bacillota</taxon>
        <taxon>Bacilli</taxon>
        <taxon>Lactobacillales</taxon>
        <taxon>Carnobacteriaceae</taxon>
        <taxon>Carnobacterium</taxon>
    </lineage>
</organism>
<evidence type="ECO:0000256" key="2">
    <source>
        <dbReference type="ARBA" id="ARBA00022692"/>
    </source>
</evidence>
<feature type="transmembrane region" description="Helical" evidence="5">
    <location>
        <begin position="458"/>
        <end position="478"/>
    </location>
</feature>
<feature type="transmembrane region" description="Helical" evidence="5">
    <location>
        <begin position="264"/>
        <end position="284"/>
    </location>
</feature>
<evidence type="ECO:0000313" key="7">
    <source>
        <dbReference type="Proteomes" id="UP000184758"/>
    </source>
</evidence>
<feature type="transmembrane region" description="Helical" evidence="5">
    <location>
        <begin position="66"/>
        <end position="83"/>
    </location>
</feature>
<dbReference type="PANTHER" id="PTHR43424:SF1">
    <property type="entry name" value="LOCUS PUTATIVE PROTEIN 1-RELATED"/>
    <property type="match status" value="1"/>
</dbReference>
<keyword evidence="2 5" id="KW-0812">Transmembrane</keyword>
<sequence length="504" mass="56480">MKEVLILLSGVNKIEVLKMTSSVAKNLFYQSLFQGIKILMPVITIPIISKALGAQGIGIYSFTNSIAEYFILLSGLGITLYGNREIARVRDDKEKMNQTFSELVSLKLVTTIVSFILYSVVVLVFFQRDLLYYLIQSLHIIAVLFDISWFFMGIEDFKKVSLSNLAVQTMVFFGILFFINDYDDLPLYLLLQSLGNLLSQLVMWSFVFKKISIQLVPIKQMTRHLIPMVAYFFPQIAVIFYTTLSKTILGVLESPTAVGIYTNTLNLSTIIITMISTINLVMLPKMSNLFSKNKIDEINKTLHSLIHAQMFISIPAAFGVSALAATMVPWFFGSDFEILKIYIPIIAPVIIIMPIGIAISNQYLLPRGNTKIYSYSTFGGAAISIILNFSLIPILGVIGSVITSLIVETFVTAFRLIYLNRQTKFTFDIVLILKMVASAVIMAVTIKLTTKGMDDNFVTTLVQIVIGSVTYGSCSIALKVPYLKDLFLLLKGKIYHSKRYKVKN</sequence>
<feature type="transmembrane region" description="Helical" evidence="5">
    <location>
        <begin position="397"/>
        <end position="418"/>
    </location>
</feature>
<feature type="transmembrane region" description="Helical" evidence="5">
    <location>
        <begin position="425"/>
        <end position="446"/>
    </location>
</feature>
<dbReference type="Pfam" id="PF01943">
    <property type="entry name" value="Polysacc_synt"/>
    <property type="match status" value="1"/>
</dbReference>
<proteinExistence type="predicted"/>
<evidence type="ECO:0000256" key="5">
    <source>
        <dbReference type="SAM" id="Phobius"/>
    </source>
</evidence>
<feature type="transmembrane region" description="Helical" evidence="5">
    <location>
        <begin position="185"/>
        <end position="204"/>
    </location>
</feature>
<name>A0A1N6HD71_9LACT</name>
<dbReference type="Proteomes" id="UP000184758">
    <property type="component" value="Unassembled WGS sequence"/>
</dbReference>
<evidence type="ECO:0000313" key="6">
    <source>
        <dbReference type="EMBL" id="SIO17788.1"/>
    </source>
</evidence>
<dbReference type="GO" id="GO:0016020">
    <property type="term" value="C:membrane"/>
    <property type="evidence" value="ECO:0007669"/>
    <property type="project" value="UniProtKB-SubCell"/>
</dbReference>
<dbReference type="InterPro" id="IPR052556">
    <property type="entry name" value="PolySynth_Transporter"/>
</dbReference>
<keyword evidence="4 5" id="KW-0472">Membrane</keyword>
<feature type="transmembrane region" description="Helical" evidence="5">
    <location>
        <begin position="305"/>
        <end position="332"/>
    </location>
</feature>
<comment type="subcellular location">
    <subcellularLocation>
        <location evidence="1">Membrane</location>
        <topology evidence="1">Multi-pass membrane protein</topology>
    </subcellularLocation>
</comment>